<dbReference type="InterPro" id="IPR027417">
    <property type="entry name" value="P-loop_NTPase"/>
</dbReference>
<dbReference type="Gene3D" id="3.40.50.300">
    <property type="entry name" value="P-loop containing nucleotide triphosphate hydrolases"/>
    <property type="match status" value="1"/>
</dbReference>
<comment type="similarity">
    <text evidence="1">Belongs to the helicase family. RecQ subfamily.</text>
</comment>
<evidence type="ECO:0000256" key="1">
    <source>
        <dbReference type="ARBA" id="ARBA00005446"/>
    </source>
</evidence>
<dbReference type="Pfam" id="PF00270">
    <property type="entry name" value="DEAD"/>
    <property type="match status" value="1"/>
</dbReference>
<name>A0A1X7UDG3_AMPQE</name>
<organism evidence="7">
    <name type="scientific">Amphimedon queenslandica</name>
    <name type="common">Sponge</name>
    <dbReference type="NCBI Taxonomy" id="400682"/>
    <lineage>
        <taxon>Eukaryota</taxon>
        <taxon>Metazoa</taxon>
        <taxon>Porifera</taxon>
        <taxon>Demospongiae</taxon>
        <taxon>Heteroscleromorpha</taxon>
        <taxon>Haplosclerida</taxon>
        <taxon>Niphatidae</taxon>
        <taxon>Amphimedon</taxon>
    </lineage>
</organism>
<comment type="catalytic activity">
    <reaction evidence="4">
        <text>Couples ATP hydrolysis with the unwinding of duplex DNA by translocating in the 3'-5' direction.</text>
        <dbReference type="EC" id="5.6.2.4"/>
    </reaction>
</comment>
<dbReference type="GO" id="GO:0043138">
    <property type="term" value="F:3'-5' DNA helicase activity"/>
    <property type="evidence" value="ECO:0007669"/>
    <property type="project" value="UniProtKB-EC"/>
</dbReference>
<dbReference type="EnsemblMetazoa" id="Aqu2.1.25536_001">
    <property type="protein sequence ID" value="Aqu2.1.25536_001"/>
    <property type="gene ID" value="Aqu2.1.25536"/>
</dbReference>
<dbReference type="SUPFAM" id="SSF52540">
    <property type="entry name" value="P-loop containing nucleoside triphosphate hydrolases"/>
    <property type="match status" value="1"/>
</dbReference>
<dbReference type="GO" id="GO:0005737">
    <property type="term" value="C:cytoplasm"/>
    <property type="evidence" value="ECO:0007669"/>
    <property type="project" value="TreeGrafter"/>
</dbReference>
<dbReference type="PROSITE" id="PS51192">
    <property type="entry name" value="HELICASE_ATP_BIND_1"/>
    <property type="match status" value="1"/>
</dbReference>
<keyword evidence="2" id="KW-0238">DNA-binding</keyword>
<evidence type="ECO:0000256" key="3">
    <source>
        <dbReference type="ARBA" id="ARBA00023235"/>
    </source>
</evidence>
<protein>
    <recommendedName>
        <fullName evidence="5">DNA 3'-5' helicase</fullName>
        <ecNumber evidence="5">5.6.2.4</ecNumber>
    </recommendedName>
</protein>
<dbReference type="AlphaFoldDB" id="A0A1X7UDG3"/>
<evidence type="ECO:0000313" key="7">
    <source>
        <dbReference type="EnsemblMetazoa" id="Aqu2.1.25536_001"/>
    </source>
</evidence>
<feature type="domain" description="Helicase ATP-binding" evidence="6">
    <location>
        <begin position="2"/>
        <end position="149"/>
    </location>
</feature>
<proteinExistence type="inferred from homology"/>
<dbReference type="PANTHER" id="PTHR13710">
    <property type="entry name" value="DNA HELICASE RECQ FAMILY MEMBER"/>
    <property type="match status" value="1"/>
</dbReference>
<sequence>SISTAINNRDTLVTQRTGSGKSLCYVIPPLCNATTTVIASPTISLMTDKATKLNRTGIKATFLGSAQKEIINKLDQLKSVFTTPESFFDDAKKSMALKVMIFVNYATCNHNTGQIVNVMNKSSYIPEVPIMILTATAPIEVKEVFEKIL</sequence>
<dbReference type="GO" id="GO:0009378">
    <property type="term" value="F:four-way junction helicase activity"/>
    <property type="evidence" value="ECO:0007669"/>
    <property type="project" value="TreeGrafter"/>
</dbReference>
<evidence type="ECO:0000259" key="6">
    <source>
        <dbReference type="PROSITE" id="PS51192"/>
    </source>
</evidence>
<dbReference type="InParanoid" id="A0A1X7UDG3"/>
<accession>A0A1X7UDG3</accession>
<evidence type="ECO:0000256" key="5">
    <source>
        <dbReference type="ARBA" id="ARBA00034808"/>
    </source>
</evidence>
<dbReference type="GO" id="GO:0006281">
    <property type="term" value="P:DNA repair"/>
    <property type="evidence" value="ECO:0007669"/>
    <property type="project" value="TreeGrafter"/>
</dbReference>
<dbReference type="GO" id="GO:0003677">
    <property type="term" value="F:DNA binding"/>
    <property type="evidence" value="ECO:0007669"/>
    <property type="project" value="UniProtKB-KW"/>
</dbReference>
<evidence type="ECO:0000256" key="4">
    <source>
        <dbReference type="ARBA" id="ARBA00034617"/>
    </source>
</evidence>
<reference evidence="7" key="1">
    <citation type="submission" date="2017-05" db="UniProtKB">
        <authorList>
            <consortium name="EnsemblMetazoa"/>
        </authorList>
    </citation>
    <scope>IDENTIFICATION</scope>
</reference>
<dbReference type="EC" id="5.6.2.4" evidence="5"/>
<dbReference type="InterPro" id="IPR014001">
    <property type="entry name" value="Helicase_ATP-bd"/>
</dbReference>
<dbReference type="InterPro" id="IPR011545">
    <property type="entry name" value="DEAD/DEAH_box_helicase_dom"/>
</dbReference>
<dbReference type="STRING" id="400682.A0A1X7UDG3"/>
<dbReference type="GO" id="GO:0005694">
    <property type="term" value="C:chromosome"/>
    <property type="evidence" value="ECO:0007669"/>
    <property type="project" value="TreeGrafter"/>
</dbReference>
<dbReference type="GO" id="GO:0005524">
    <property type="term" value="F:ATP binding"/>
    <property type="evidence" value="ECO:0007669"/>
    <property type="project" value="InterPro"/>
</dbReference>
<keyword evidence="3" id="KW-0413">Isomerase</keyword>
<dbReference type="GO" id="GO:0006310">
    <property type="term" value="P:DNA recombination"/>
    <property type="evidence" value="ECO:0007669"/>
    <property type="project" value="TreeGrafter"/>
</dbReference>
<dbReference type="PANTHER" id="PTHR13710:SF105">
    <property type="entry name" value="ATP-DEPENDENT DNA HELICASE Q1"/>
    <property type="match status" value="1"/>
</dbReference>
<dbReference type="eggNOG" id="KOG0351">
    <property type="taxonomic scope" value="Eukaryota"/>
</dbReference>
<evidence type="ECO:0000256" key="2">
    <source>
        <dbReference type="ARBA" id="ARBA00023125"/>
    </source>
</evidence>